<proteinExistence type="predicted"/>
<evidence type="ECO:0000313" key="1">
    <source>
        <dbReference type="EMBL" id="CAB4788375.1"/>
    </source>
</evidence>
<gene>
    <name evidence="1" type="ORF">UFOPK2967_00756</name>
</gene>
<sequence length="45" mass="4568">MVMSPFVIAAANAQVPVTIRSGIVRCVVGLSFGTPTIVKVGVPSP</sequence>
<dbReference type="EMBL" id="CAFAAC010000043">
    <property type="protein sequence ID" value="CAB4788375.1"/>
    <property type="molecule type" value="Genomic_DNA"/>
</dbReference>
<name>A0A6J6WX58_9ZZZZ</name>
<organism evidence="1">
    <name type="scientific">freshwater metagenome</name>
    <dbReference type="NCBI Taxonomy" id="449393"/>
    <lineage>
        <taxon>unclassified sequences</taxon>
        <taxon>metagenomes</taxon>
        <taxon>ecological metagenomes</taxon>
    </lineage>
</organism>
<accession>A0A6J6WX58</accession>
<dbReference type="AlphaFoldDB" id="A0A6J6WX58"/>
<reference evidence="1" key="1">
    <citation type="submission" date="2020-05" db="EMBL/GenBank/DDBJ databases">
        <authorList>
            <person name="Chiriac C."/>
            <person name="Salcher M."/>
            <person name="Ghai R."/>
            <person name="Kavagutti S V."/>
        </authorList>
    </citation>
    <scope>NUCLEOTIDE SEQUENCE</scope>
</reference>
<protein>
    <submittedName>
        <fullName evidence="1">Unannotated protein</fullName>
    </submittedName>
</protein>